<dbReference type="Gene3D" id="3.90.930.1">
    <property type="match status" value="1"/>
</dbReference>
<accession>A0A3D8LEB1</accession>
<dbReference type="Pfam" id="PF07661">
    <property type="entry name" value="MORN_2"/>
    <property type="match status" value="2"/>
</dbReference>
<dbReference type="Proteomes" id="UP000256708">
    <property type="component" value="Unassembled WGS sequence"/>
</dbReference>
<sequence length="417" mass="47737">MKQTLLLIALVLCPLLTFAQQEDEYRPVVIHYNAQWQVTKPEAAVVKRLAYLPANIKHIKDLNAPEFIHGIKDYYANDTMLARGHYNERGEKWATWSFYYPNGQLDCQGKFDRWKLVGEWRFWWPDGKPMMEVYYGQDYDLIMRNCWNQQGDQTVRDGNGSYAAVVPDENGVDMLLKGSYQNGYQAGEWTYGPEGGNPIVRQKFGEKGKVLEGVMYAKGKVKKKYTSPNRLRVEPEPENAGEAERWIPDPAFYEKGYPVVADVLSLEVQKVEVDKKLKSVTNHYYNIIQRFEGGADTTVFGAPVVLPVFKRNVQSFISTHYKFPEHLRNQHIQGIMVATFLVDKEGVIKDPIIIKSLDPALDEAYLKMINKMPAWQPGTVNGKPAEMLMTLPLRIKGSYIVAEHEGFGGRRGRGRNF</sequence>
<feature type="chain" id="PRO_5017797771" description="TonB C-terminal domain-containing protein" evidence="1">
    <location>
        <begin position="20"/>
        <end position="417"/>
    </location>
</feature>
<dbReference type="InterPro" id="IPR037682">
    <property type="entry name" value="TonB_C"/>
</dbReference>
<keyword evidence="1" id="KW-0732">Signal</keyword>
<dbReference type="Pfam" id="PF03544">
    <property type="entry name" value="TonB_C"/>
    <property type="match status" value="1"/>
</dbReference>
<reference evidence="4" key="1">
    <citation type="submission" date="2018-08" db="EMBL/GenBank/DDBJ databases">
        <authorList>
            <person name="Liu Z.-W."/>
            <person name="Du Z.-J."/>
        </authorList>
    </citation>
    <scope>NUCLEOTIDE SEQUENCE [LARGE SCALE GENOMIC DNA]</scope>
    <source>
        <strain evidence="4">H4X</strain>
    </source>
</reference>
<comment type="caution">
    <text evidence="3">The sequence shown here is derived from an EMBL/GenBank/DDBJ whole genome shotgun (WGS) entry which is preliminary data.</text>
</comment>
<dbReference type="RefSeq" id="WP_115565209.1">
    <property type="nucleotide sequence ID" value="NZ_QRGR01000008.1"/>
</dbReference>
<protein>
    <recommendedName>
        <fullName evidence="2">TonB C-terminal domain-containing protein</fullName>
    </recommendedName>
</protein>
<proteinExistence type="predicted"/>
<dbReference type="InterPro" id="IPR051045">
    <property type="entry name" value="TonB-dependent_transducer"/>
</dbReference>
<dbReference type="PROSITE" id="PS52015">
    <property type="entry name" value="TONB_CTD"/>
    <property type="match status" value="1"/>
</dbReference>
<evidence type="ECO:0000259" key="2">
    <source>
        <dbReference type="PROSITE" id="PS52015"/>
    </source>
</evidence>
<dbReference type="Gene3D" id="3.30.1150.10">
    <property type="match status" value="1"/>
</dbReference>
<dbReference type="GO" id="GO:0031992">
    <property type="term" value="F:energy transducer activity"/>
    <property type="evidence" value="ECO:0007669"/>
    <property type="project" value="TreeGrafter"/>
</dbReference>
<gene>
    <name evidence="3" type="ORF">DXT99_09020</name>
</gene>
<evidence type="ECO:0000313" key="3">
    <source>
        <dbReference type="EMBL" id="RDV15614.1"/>
    </source>
</evidence>
<dbReference type="EMBL" id="QRGR01000008">
    <property type="protein sequence ID" value="RDV15614.1"/>
    <property type="molecule type" value="Genomic_DNA"/>
</dbReference>
<keyword evidence="4" id="KW-1185">Reference proteome</keyword>
<dbReference type="InterPro" id="IPR011652">
    <property type="entry name" value="MORN_2"/>
</dbReference>
<evidence type="ECO:0000313" key="4">
    <source>
        <dbReference type="Proteomes" id="UP000256708"/>
    </source>
</evidence>
<dbReference type="PANTHER" id="PTHR33446">
    <property type="entry name" value="PROTEIN TONB-RELATED"/>
    <property type="match status" value="1"/>
</dbReference>
<dbReference type="PANTHER" id="PTHR33446:SF2">
    <property type="entry name" value="PROTEIN TONB"/>
    <property type="match status" value="1"/>
</dbReference>
<evidence type="ECO:0000256" key="1">
    <source>
        <dbReference type="SAM" id="SignalP"/>
    </source>
</evidence>
<name>A0A3D8LEB1_9BACT</name>
<dbReference type="GO" id="GO:0055085">
    <property type="term" value="P:transmembrane transport"/>
    <property type="evidence" value="ECO:0007669"/>
    <property type="project" value="InterPro"/>
</dbReference>
<dbReference type="GO" id="GO:0098797">
    <property type="term" value="C:plasma membrane protein complex"/>
    <property type="evidence" value="ECO:0007669"/>
    <property type="project" value="TreeGrafter"/>
</dbReference>
<dbReference type="AlphaFoldDB" id="A0A3D8LEB1"/>
<feature type="signal peptide" evidence="1">
    <location>
        <begin position="1"/>
        <end position="19"/>
    </location>
</feature>
<dbReference type="OrthoDB" id="9812355at2"/>
<dbReference type="SUPFAM" id="SSF74653">
    <property type="entry name" value="TolA/TonB C-terminal domain"/>
    <property type="match status" value="1"/>
</dbReference>
<feature type="domain" description="TonB C-terminal" evidence="2">
    <location>
        <begin position="308"/>
        <end position="402"/>
    </location>
</feature>
<organism evidence="3 4">
    <name type="scientific">Pontibacter diazotrophicus</name>
    <dbReference type="NCBI Taxonomy" id="1400979"/>
    <lineage>
        <taxon>Bacteria</taxon>
        <taxon>Pseudomonadati</taxon>
        <taxon>Bacteroidota</taxon>
        <taxon>Cytophagia</taxon>
        <taxon>Cytophagales</taxon>
        <taxon>Hymenobacteraceae</taxon>
        <taxon>Pontibacter</taxon>
    </lineage>
</organism>